<keyword evidence="6" id="KW-1185">Reference proteome</keyword>
<dbReference type="PRINTS" id="PR01415">
    <property type="entry name" value="ANKYRIN"/>
</dbReference>
<dbReference type="EMBL" id="JASWJB010000384">
    <property type="protein sequence ID" value="KAK2590898.1"/>
    <property type="molecule type" value="Genomic_DNA"/>
</dbReference>
<dbReference type="InterPro" id="IPR054471">
    <property type="entry name" value="GPIID_WHD"/>
</dbReference>
<dbReference type="Pfam" id="PF17107">
    <property type="entry name" value="SesA"/>
    <property type="match status" value="1"/>
</dbReference>
<dbReference type="PANTHER" id="PTHR24198:SF165">
    <property type="entry name" value="ANKYRIN REPEAT-CONTAINING PROTEIN-RELATED"/>
    <property type="match status" value="1"/>
</dbReference>
<evidence type="ECO:0000256" key="3">
    <source>
        <dbReference type="PROSITE-ProRule" id="PRU00023"/>
    </source>
</evidence>
<reference evidence="5" key="1">
    <citation type="submission" date="2023-06" db="EMBL/GenBank/DDBJ databases">
        <title>Conoideocrella luteorostrata (Hypocreales: Clavicipitaceae), a potential biocontrol fungus for elongate hemlock scale in United States Christmas tree production areas.</title>
        <authorList>
            <person name="Barrett H."/>
            <person name="Lovett B."/>
            <person name="Macias A.M."/>
            <person name="Stajich J.E."/>
            <person name="Kasson M.T."/>
        </authorList>
    </citation>
    <scope>NUCLEOTIDE SEQUENCE</scope>
    <source>
        <strain evidence="5">ARSEF 14590</strain>
    </source>
</reference>
<organism evidence="5 6">
    <name type="scientific">Conoideocrella luteorostrata</name>
    <dbReference type="NCBI Taxonomy" id="1105319"/>
    <lineage>
        <taxon>Eukaryota</taxon>
        <taxon>Fungi</taxon>
        <taxon>Dikarya</taxon>
        <taxon>Ascomycota</taxon>
        <taxon>Pezizomycotina</taxon>
        <taxon>Sordariomycetes</taxon>
        <taxon>Hypocreomycetidae</taxon>
        <taxon>Hypocreales</taxon>
        <taxon>Clavicipitaceae</taxon>
        <taxon>Conoideocrella</taxon>
    </lineage>
</organism>
<dbReference type="PROSITE" id="PS50088">
    <property type="entry name" value="ANK_REPEAT"/>
    <property type="match status" value="4"/>
</dbReference>
<dbReference type="InterPro" id="IPR007111">
    <property type="entry name" value="NACHT_NTPase"/>
</dbReference>
<dbReference type="SUPFAM" id="SSF52540">
    <property type="entry name" value="P-loop containing nucleoside triphosphate hydrolases"/>
    <property type="match status" value="1"/>
</dbReference>
<dbReference type="Proteomes" id="UP001251528">
    <property type="component" value="Unassembled WGS sequence"/>
</dbReference>
<accession>A0AAJ0CFG7</accession>
<dbReference type="PROSITE" id="PS50297">
    <property type="entry name" value="ANK_REP_REGION"/>
    <property type="match status" value="3"/>
</dbReference>
<dbReference type="Gene3D" id="3.40.50.300">
    <property type="entry name" value="P-loop containing nucleotide triphosphate hydrolases"/>
    <property type="match status" value="1"/>
</dbReference>
<feature type="domain" description="NACHT" evidence="4">
    <location>
        <begin position="266"/>
        <end position="417"/>
    </location>
</feature>
<feature type="repeat" description="ANK" evidence="3">
    <location>
        <begin position="829"/>
        <end position="861"/>
    </location>
</feature>
<feature type="repeat" description="ANK" evidence="3">
    <location>
        <begin position="1021"/>
        <end position="1053"/>
    </location>
</feature>
<proteinExistence type="predicted"/>
<evidence type="ECO:0000256" key="2">
    <source>
        <dbReference type="ARBA" id="ARBA00023043"/>
    </source>
</evidence>
<dbReference type="Pfam" id="PF22939">
    <property type="entry name" value="WHD_GPIID"/>
    <property type="match status" value="1"/>
</dbReference>
<feature type="repeat" description="ANK" evidence="3">
    <location>
        <begin position="899"/>
        <end position="926"/>
    </location>
</feature>
<dbReference type="InterPro" id="IPR027417">
    <property type="entry name" value="P-loop_NTPase"/>
</dbReference>
<protein>
    <recommendedName>
        <fullName evidence="4">NACHT domain-containing protein</fullName>
    </recommendedName>
</protein>
<evidence type="ECO:0000313" key="5">
    <source>
        <dbReference type="EMBL" id="KAK2590898.1"/>
    </source>
</evidence>
<dbReference type="PANTHER" id="PTHR24198">
    <property type="entry name" value="ANKYRIN REPEAT AND PROTEIN KINASE DOMAIN-CONTAINING PROTEIN"/>
    <property type="match status" value="1"/>
</dbReference>
<dbReference type="SUPFAM" id="SSF48403">
    <property type="entry name" value="Ankyrin repeat"/>
    <property type="match status" value="1"/>
</dbReference>
<dbReference type="InterPro" id="IPR056884">
    <property type="entry name" value="NPHP3-like_N"/>
</dbReference>
<evidence type="ECO:0000256" key="1">
    <source>
        <dbReference type="ARBA" id="ARBA00022737"/>
    </source>
</evidence>
<dbReference type="SMART" id="SM00248">
    <property type="entry name" value="ANK"/>
    <property type="match status" value="8"/>
</dbReference>
<gene>
    <name evidence="5" type="ORF">QQS21_011410</name>
</gene>
<evidence type="ECO:0000313" key="6">
    <source>
        <dbReference type="Proteomes" id="UP001251528"/>
    </source>
</evidence>
<sequence length="1067" mass="120151">MDPLSIVASTIAIIQATATAYKAIQDLRGLPKEFNEVSRNLPLAEDTLPLVRAQLEGETLNEPSTTALEPFIFGCETKAKKLRDILRSIEIRVAKDGSVLEVYRTSLLRLGKAHRVEALMKDILSDLNALATNQLFRTTTTNLTARLNEAIHKLSEVVSSVPDSDFEGSKSFNQTIASSGTGYLAETQFNNPGSGQQYNVSGSGHTMNFDSEARILQERKTQILQALYTTPYRDRMNRNPIRVPGTCEWFIQHDYFKQWLESKSSSMLWVSANPGCGKSVLARYLVDSVLKSAESRTVCYFFFKDDFEDQRSATGAVCCILHQLFNREKDDLLSARIIERLEIHKPHLINSFEELWDTLLAASQNANAGEIICILDAFDECADEDRRKLATALRKFYDPGNNMKDHIKLKFIVTSRPYDKIGRGFQPLNIPNLPIIHLRAEDDEGSSKIAHDINIYLEYKVSHMQDLKQEEKQSLLQELKAIPHRTYLWVYLTIELMEFEVNKNKISELVFILPRTVDEAYDTILSKSTDFKEARKLLHIVVAAARPLTVAEMSFALALRPEHKSYSDWNGYENWDTKSEERFSKYIGDICGLFVNIIGNKVYLLHQTAKEFLVPRVHQDAAQDELCCQGANCQMQSNKKFVWKDSIFLEDAHAKLCRICIWTLLFTEANTGPLDKSPDEEVLKYARDRSFLEYAAINWAAHFRASCIKDETLLSLIQQICDTSSGYFRTWFRIYWASTQTGIPAKLTTLMCASYFGLEQIVKLQLELDDVEVNSRDNTYKRSALSWASENGFDSIVELLIKGPKFHFKRAITKPRALKGTKVNTTDKYARTPLSYAALNGHMAVVRRLVKAKARVDAEDDIGGTPVYYAFCTRHDDVAKELLRGADTGSLDGIQSKLLLSAAAKGQDKVIMILLENGANLDAKDIEARTPLSLAAEMDNESTVDLLLKNGANIESKDNRGRTPLSLAVEIGNESSVSILNKNKAYRKNSRRLDSVAEMSNESTIDLLLKNGAYIESKDVRGRTPLSLAVEIGNRSIVDLLLMNGADIESKDNRGRTPLSLAVEAYD</sequence>
<comment type="caution">
    <text evidence="5">The sequence shown here is derived from an EMBL/GenBank/DDBJ whole genome shotgun (WGS) entry which is preliminary data.</text>
</comment>
<name>A0AAJ0CFG7_9HYPO</name>
<keyword evidence="2 3" id="KW-0040">ANK repeat</keyword>
<feature type="repeat" description="ANK" evidence="3">
    <location>
        <begin position="927"/>
        <end position="959"/>
    </location>
</feature>
<dbReference type="InterPro" id="IPR036770">
    <property type="entry name" value="Ankyrin_rpt-contain_sf"/>
</dbReference>
<dbReference type="Pfam" id="PF12796">
    <property type="entry name" value="Ank_2"/>
    <property type="match status" value="3"/>
</dbReference>
<dbReference type="PROSITE" id="PS50837">
    <property type="entry name" value="NACHT"/>
    <property type="match status" value="1"/>
</dbReference>
<dbReference type="InterPro" id="IPR031352">
    <property type="entry name" value="SesA"/>
</dbReference>
<dbReference type="Gene3D" id="1.25.40.20">
    <property type="entry name" value="Ankyrin repeat-containing domain"/>
    <property type="match status" value="4"/>
</dbReference>
<keyword evidence="1" id="KW-0677">Repeat</keyword>
<evidence type="ECO:0000259" key="4">
    <source>
        <dbReference type="PROSITE" id="PS50837"/>
    </source>
</evidence>
<dbReference type="AlphaFoldDB" id="A0AAJ0CFG7"/>
<dbReference type="InterPro" id="IPR002110">
    <property type="entry name" value="Ankyrin_rpt"/>
</dbReference>
<dbReference type="Pfam" id="PF24883">
    <property type="entry name" value="NPHP3_N"/>
    <property type="match status" value="1"/>
</dbReference>